<dbReference type="Gene3D" id="3.30.70.100">
    <property type="match status" value="1"/>
</dbReference>
<dbReference type="InterPro" id="IPR006121">
    <property type="entry name" value="HMA_dom"/>
</dbReference>
<dbReference type="Proteomes" id="UP000326939">
    <property type="component" value="Chromosome 5"/>
</dbReference>
<dbReference type="GO" id="GO:0046872">
    <property type="term" value="F:metal ion binding"/>
    <property type="evidence" value="ECO:0007669"/>
    <property type="project" value="InterPro"/>
</dbReference>
<protein>
    <recommendedName>
        <fullName evidence="1">HMA domain-containing protein</fullName>
    </recommendedName>
</protein>
<dbReference type="PANTHER" id="PTHR47856:SF2">
    <property type="entry name" value="OS08G0512200 PROTEIN"/>
    <property type="match status" value="1"/>
</dbReference>
<dbReference type="SUPFAM" id="SSF55008">
    <property type="entry name" value="HMA, heavy metal-associated domain"/>
    <property type="match status" value="1"/>
</dbReference>
<dbReference type="PROSITE" id="PS50846">
    <property type="entry name" value="HMA_2"/>
    <property type="match status" value="1"/>
</dbReference>
<comment type="caution">
    <text evidence="2">The sequence shown here is derived from an EMBL/GenBank/DDBJ whole genome shotgun (WGS) entry which is preliminary data.</text>
</comment>
<name>A0A5N5MRZ9_9ROSI</name>
<dbReference type="CDD" id="cd00371">
    <property type="entry name" value="HMA"/>
    <property type="match status" value="1"/>
</dbReference>
<organism evidence="2 3">
    <name type="scientific">Salix brachista</name>
    <dbReference type="NCBI Taxonomy" id="2182728"/>
    <lineage>
        <taxon>Eukaryota</taxon>
        <taxon>Viridiplantae</taxon>
        <taxon>Streptophyta</taxon>
        <taxon>Embryophyta</taxon>
        <taxon>Tracheophyta</taxon>
        <taxon>Spermatophyta</taxon>
        <taxon>Magnoliopsida</taxon>
        <taxon>eudicotyledons</taxon>
        <taxon>Gunneridae</taxon>
        <taxon>Pentapetalae</taxon>
        <taxon>rosids</taxon>
        <taxon>fabids</taxon>
        <taxon>Malpighiales</taxon>
        <taxon>Salicaceae</taxon>
        <taxon>Saliceae</taxon>
        <taxon>Salix</taxon>
    </lineage>
</organism>
<dbReference type="AlphaFoldDB" id="A0A5N5MRZ9"/>
<evidence type="ECO:0000259" key="1">
    <source>
        <dbReference type="PROSITE" id="PS50846"/>
    </source>
</evidence>
<proteinExistence type="predicted"/>
<gene>
    <name evidence="2" type="ORF">DKX38_008716</name>
</gene>
<dbReference type="EMBL" id="VDCV01000005">
    <property type="protein sequence ID" value="KAB5557807.1"/>
    <property type="molecule type" value="Genomic_DNA"/>
</dbReference>
<evidence type="ECO:0000313" key="3">
    <source>
        <dbReference type="Proteomes" id="UP000326939"/>
    </source>
</evidence>
<evidence type="ECO:0000313" key="2">
    <source>
        <dbReference type="EMBL" id="KAB5557807.1"/>
    </source>
</evidence>
<dbReference type="InterPro" id="IPR036163">
    <property type="entry name" value="HMA_dom_sf"/>
</dbReference>
<dbReference type="Pfam" id="PF00403">
    <property type="entry name" value="HMA"/>
    <property type="match status" value="1"/>
</dbReference>
<keyword evidence="3" id="KW-1185">Reference proteome</keyword>
<sequence length="260" mass="29912">MDGQDLLVNANSLPPPYEKKGNWLGWTRQTQSFKMLETHIALRRGNYSLCLSLESLSSLLNASTVFIMLSICLTCHVFQKVKQLISSSPRSRRLESYFIVYSIFFHVPSPSPCYIRARHSTFCCIHSPTHHSICILSLFVSFPFHLIFSRSLLYHHFQSELFMEACNAILQTVELKVEMVGIHEKRLRKCLSKLKGIEKVEVDVSSQKVMVTGYVHRNKILKAIRRGGLKADFWSTQNELLCVYASASYGSLRFNNFNFF</sequence>
<reference evidence="3" key="1">
    <citation type="journal article" date="2019" name="Gigascience">
        <title>De novo genome assembly of the endangered Acer yangbiense, a plant species with extremely small populations endemic to Yunnan Province, China.</title>
        <authorList>
            <person name="Yang J."/>
            <person name="Wariss H.M."/>
            <person name="Tao L."/>
            <person name="Zhang R."/>
            <person name="Yun Q."/>
            <person name="Hollingsworth P."/>
            <person name="Dao Z."/>
            <person name="Luo G."/>
            <person name="Guo H."/>
            <person name="Ma Y."/>
            <person name="Sun W."/>
        </authorList>
    </citation>
    <scope>NUCLEOTIDE SEQUENCE [LARGE SCALE GENOMIC DNA]</scope>
    <source>
        <strain evidence="3">cv. br00</strain>
    </source>
</reference>
<accession>A0A5N5MRZ9</accession>
<feature type="domain" description="HMA" evidence="1">
    <location>
        <begin position="166"/>
        <end position="232"/>
    </location>
</feature>
<dbReference type="PANTHER" id="PTHR47856">
    <property type="entry name" value="HEAVY METAL-ASSOCIATED ISOPRENYLATED PLANT PROTEIN 20-LIKE"/>
    <property type="match status" value="1"/>
</dbReference>